<keyword evidence="8 10" id="KW-0472">Membrane</keyword>
<dbReference type="PANTHER" id="PTHR21549">
    <property type="entry name" value="MUTATED IN BLADDER CANCER 1"/>
    <property type="match status" value="1"/>
</dbReference>
<proteinExistence type="inferred from homology"/>
<keyword evidence="3" id="KW-0813">Transport</keyword>
<comment type="similarity">
    <text evidence="2">Belongs to the CorA metal ion transporter (MIT) (TC 1.A.35) family.</text>
</comment>
<dbReference type="InterPro" id="IPR045863">
    <property type="entry name" value="CorA_TM1_TM2"/>
</dbReference>
<feature type="region of interest" description="Disordered" evidence="9">
    <location>
        <begin position="771"/>
        <end position="790"/>
    </location>
</feature>
<gene>
    <name evidence="11" type="ORF">GPM918_LOCUS23241</name>
    <name evidence="12" type="ORF">SRO942_LOCUS23240</name>
</gene>
<evidence type="ECO:0000256" key="1">
    <source>
        <dbReference type="ARBA" id="ARBA00004651"/>
    </source>
</evidence>
<accession>A0A814VJF6</accession>
<dbReference type="PANTHER" id="PTHR21549:SF1">
    <property type="entry name" value="COILED-COIL DOMAIN-CONTAINING PROTEIN 148"/>
    <property type="match status" value="1"/>
</dbReference>
<name>A0A814VJF6_9BILA</name>
<dbReference type="GO" id="GO:0015087">
    <property type="term" value="F:cobalt ion transmembrane transporter activity"/>
    <property type="evidence" value="ECO:0007669"/>
    <property type="project" value="InterPro"/>
</dbReference>
<evidence type="ECO:0000256" key="9">
    <source>
        <dbReference type="SAM" id="MobiDB-lite"/>
    </source>
</evidence>
<dbReference type="Gene3D" id="3.30.460.20">
    <property type="entry name" value="CorA soluble domain-like"/>
    <property type="match status" value="1"/>
</dbReference>
<dbReference type="SUPFAM" id="SSF143865">
    <property type="entry name" value="CorA soluble domain-like"/>
    <property type="match status" value="1"/>
</dbReference>
<evidence type="ECO:0000256" key="4">
    <source>
        <dbReference type="ARBA" id="ARBA00022475"/>
    </source>
</evidence>
<evidence type="ECO:0000313" key="12">
    <source>
        <dbReference type="EMBL" id="CAF3955984.1"/>
    </source>
</evidence>
<dbReference type="Proteomes" id="UP000663829">
    <property type="component" value="Unassembled WGS sequence"/>
</dbReference>
<feature type="transmembrane region" description="Helical" evidence="10">
    <location>
        <begin position="332"/>
        <end position="355"/>
    </location>
</feature>
<evidence type="ECO:0000313" key="13">
    <source>
        <dbReference type="Proteomes" id="UP000663829"/>
    </source>
</evidence>
<keyword evidence="6 10" id="KW-1133">Transmembrane helix</keyword>
<dbReference type="CDD" id="cd12828">
    <property type="entry name" value="TmCorA-like_1"/>
    <property type="match status" value="1"/>
</dbReference>
<dbReference type="EMBL" id="CAJOBC010008232">
    <property type="protein sequence ID" value="CAF3955984.1"/>
    <property type="molecule type" value="Genomic_DNA"/>
</dbReference>
<reference evidence="11" key="1">
    <citation type="submission" date="2021-02" db="EMBL/GenBank/DDBJ databases">
        <authorList>
            <person name="Nowell W R."/>
        </authorList>
    </citation>
    <scope>NUCLEOTIDE SEQUENCE</scope>
</reference>
<dbReference type="NCBIfam" id="TIGR00383">
    <property type="entry name" value="corA"/>
    <property type="match status" value="1"/>
</dbReference>
<organism evidence="11 13">
    <name type="scientific">Didymodactylos carnosus</name>
    <dbReference type="NCBI Taxonomy" id="1234261"/>
    <lineage>
        <taxon>Eukaryota</taxon>
        <taxon>Metazoa</taxon>
        <taxon>Spiralia</taxon>
        <taxon>Gnathifera</taxon>
        <taxon>Rotifera</taxon>
        <taxon>Eurotatoria</taxon>
        <taxon>Bdelloidea</taxon>
        <taxon>Philodinida</taxon>
        <taxon>Philodinidae</taxon>
        <taxon>Didymodactylos</taxon>
    </lineage>
</organism>
<dbReference type="Pfam" id="PF01544">
    <property type="entry name" value="CorA"/>
    <property type="match status" value="1"/>
</dbReference>
<protein>
    <submittedName>
        <fullName evidence="11">Uncharacterized protein</fullName>
    </submittedName>
</protein>
<feature type="region of interest" description="Disordered" evidence="9">
    <location>
        <begin position="705"/>
        <end position="739"/>
    </location>
</feature>
<dbReference type="Gene3D" id="1.20.58.340">
    <property type="entry name" value="Magnesium transport protein CorA, transmembrane region"/>
    <property type="match status" value="2"/>
</dbReference>
<evidence type="ECO:0000256" key="2">
    <source>
        <dbReference type="ARBA" id="ARBA00009765"/>
    </source>
</evidence>
<evidence type="ECO:0000256" key="8">
    <source>
        <dbReference type="ARBA" id="ARBA00023136"/>
    </source>
</evidence>
<evidence type="ECO:0000256" key="7">
    <source>
        <dbReference type="ARBA" id="ARBA00023054"/>
    </source>
</evidence>
<dbReference type="InterPro" id="IPR045861">
    <property type="entry name" value="CorA_cytoplasmic_dom"/>
</dbReference>
<dbReference type="SUPFAM" id="SSF144083">
    <property type="entry name" value="Magnesium transport protein CorA, transmembrane region"/>
    <property type="match status" value="1"/>
</dbReference>
<comment type="subcellular location">
    <subcellularLocation>
        <location evidence="1">Cell membrane</location>
        <topology evidence="1">Multi-pass membrane protein</topology>
    </subcellularLocation>
</comment>
<dbReference type="Proteomes" id="UP000681722">
    <property type="component" value="Unassembled WGS sequence"/>
</dbReference>
<evidence type="ECO:0000256" key="6">
    <source>
        <dbReference type="ARBA" id="ARBA00022989"/>
    </source>
</evidence>
<keyword evidence="4" id="KW-1003">Cell membrane</keyword>
<evidence type="ECO:0000256" key="3">
    <source>
        <dbReference type="ARBA" id="ARBA00022448"/>
    </source>
</evidence>
<dbReference type="AlphaFoldDB" id="A0A814VJF6"/>
<dbReference type="InterPro" id="IPR039902">
    <property type="entry name" value="CCDC148/CCDC112"/>
</dbReference>
<dbReference type="OrthoDB" id="448087at2759"/>
<keyword evidence="7" id="KW-0175">Coiled coil</keyword>
<evidence type="ECO:0000313" key="11">
    <source>
        <dbReference type="EMBL" id="CAF1191657.1"/>
    </source>
</evidence>
<evidence type="ECO:0000256" key="5">
    <source>
        <dbReference type="ARBA" id="ARBA00022692"/>
    </source>
</evidence>
<comment type="caution">
    <text evidence="11">The sequence shown here is derived from an EMBL/GenBank/DDBJ whole genome shotgun (WGS) entry which is preliminary data.</text>
</comment>
<dbReference type="InterPro" id="IPR004488">
    <property type="entry name" value="Mg/Co-transport_prot_CorA"/>
</dbReference>
<dbReference type="EMBL" id="CAJNOQ010008231">
    <property type="protein sequence ID" value="CAF1191657.1"/>
    <property type="molecule type" value="Genomic_DNA"/>
</dbReference>
<dbReference type="GO" id="GO:0015095">
    <property type="term" value="F:magnesium ion transmembrane transporter activity"/>
    <property type="evidence" value="ECO:0007669"/>
    <property type="project" value="InterPro"/>
</dbReference>
<dbReference type="InterPro" id="IPR002523">
    <property type="entry name" value="MgTranspt_CorA/ZnTranspt_ZntB"/>
</dbReference>
<keyword evidence="5 10" id="KW-0812">Transmembrane</keyword>
<evidence type="ECO:0000256" key="10">
    <source>
        <dbReference type="SAM" id="Phobius"/>
    </source>
</evidence>
<dbReference type="GO" id="GO:0005886">
    <property type="term" value="C:plasma membrane"/>
    <property type="evidence" value="ECO:0007669"/>
    <property type="project" value="UniProtKB-SubCell"/>
</dbReference>
<sequence>MVTSSAIKRKTNFMLFKRNKTRGPTGQAEHWNYSPHRASFNRRPTSSAFGASTGGTLVHFTDPTQPVTLHVFAYDENISHDQKYKKVDELPTTEIDGKMIWIDVDGVHKQEIISQLGRRYDIHTLVQTDITTTEQRTKLDVLDDALFLVCKMIYRDTAKSELTLIEQISFYLKENILITFQETPKDLFDTIKNRLRQGKGRIRKSKIDYLFYSLVDIIVDRYMDVLDTMGMKVEAIDNQLMKTLKLDTLESIYDMKRGMLYLRAIISPLKEIIIKLQKEEETQIMQESTNIYLKDLFDHVVQVNDSIDTYREMLASFIDFYMMLNSNAMNEVVKTLTIISTIFIPLTFISGVYGMNFHFDKLQQESQNIRDKSELKKLQHYWLIEQKRLNQHYMRQDADHSQWLISAFADDDLRSVMNDINRFRIWIDDDFIKFRKTTVQPIISLRDDLQLQIREQNNEIDERAVFDAIQSVKIQQNELIEILRDEERRIAVELKEFQATIEDDENQIENGIPDRIVHLDCPDDELKVTMLQEFLIIDHKYQEKLVDLDTMYLSTISMEYGGYGIDEHELFLHLYDMYPTHINQRRTLIYDHLKKHFPKRSRQEMLKHEEWCNAEKYYHKHKRLIYYEWKQARIGLELRTEACFQEAFEIQERLAQQREESAKQRSVCEQLALQVQKWRDKQLEVLAVQEMLNDAKRKEELEKIQQEHEREQKHRQVLKEKLADYHSRKDQERSKNEELERKRLEEMQAHLADQANKDWERIRYRKEEFDKKRQEMHEKEEAQKQDERERQQRLDALTELVRPHVESDFSRVMQPTKAFNAKRGLVAGVDDDIVLQQPLFPIHTFTDRKLYGDIRIRLEQRLRDAGLIQTDYARQALAKLQQPTKRIDTIANKEWTGYTFKDIPQQDSTFYRPIKRDFISNPVSYGMKME</sequence>
<keyword evidence="13" id="KW-1185">Reference proteome</keyword>